<gene>
    <name evidence="3" type="primary">LOC120254382</name>
</gene>
<dbReference type="Pfam" id="PF02992">
    <property type="entry name" value="Transposase_21"/>
    <property type="match status" value="1"/>
</dbReference>
<dbReference type="GeneID" id="120254382"/>
<dbReference type="PANTHER" id="PTHR10775">
    <property type="entry name" value="OS08G0208400 PROTEIN"/>
    <property type="match status" value="1"/>
</dbReference>
<dbReference type="PANTHER" id="PTHR10775:SF177">
    <property type="entry name" value="TNP2, PARTIAL"/>
    <property type="match status" value="1"/>
</dbReference>
<evidence type="ECO:0000313" key="3">
    <source>
        <dbReference type="RefSeq" id="XP_039118420.1"/>
    </source>
</evidence>
<dbReference type="InterPro" id="IPR029480">
    <property type="entry name" value="Transpos_assoc"/>
</dbReference>
<sequence length="361" mass="42072">MDKSWMHARKWSSQYVEGVKSFMKFVEEKLGSHCDIQCPCIDCLNVYKKNQGQVYEHLLLRGIDTFYTIWIHHGEPSNYTYGRHGGENENDFDASDMSYNDREEDDGINDMLDDFGNFINNLESTTDNGVFVNHIITEDAFGKLLKEAQQRLYPECSQFSQLSFIVKLLHLKVYNKWGNKLFDMLLELLKVALPEANTLPRSYYDAKNLLRDLGLGYTSIHACKYDCTLYWKDTADREDCLICGTTRWKINDGKGKKIPHKVLRYFPVIPRLQRLFMSKKTATDMRWHKEKRVNNDTIMQHPADSKAWKHLDEEFPWFAEDYRNVRLGLAIDGFNPFGNISKWIIVGIGLRQPNLVSGPNI</sequence>
<name>A0AB40AU33_DIOCR</name>
<dbReference type="Proteomes" id="UP001515500">
    <property type="component" value="Unplaced"/>
</dbReference>
<feature type="domain" description="Transposase-associated" evidence="1">
    <location>
        <begin position="3"/>
        <end position="75"/>
    </location>
</feature>
<organism evidence="2 3">
    <name type="scientific">Dioscorea cayennensis subsp. rotundata</name>
    <name type="common">White Guinea yam</name>
    <name type="synonym">Dioscorea rotundata</name>
    <dbReference type="NCBI Taxonomy" id="55577"/>
    <lineage>
        <taxon>Eukaryota</taxon>
        <taxon>Viridiplantae</taxon>
        <taxon>Streptophyta</taxon>
        <taxon>Embryophyta</taxon>
        <taxon>Tracheophyta</taxon>
        <taxon>Spermatophyta</taxon>
        <taxon>Magnoliopsida</taxon>
        <taxon>Liliopsida</taxon>
        <taxon>Dioscoreales</taxon>
        <taxon>Dioscoreaceae</taxon>
        <taxon>Dioscorea</taxon>
    </lineage>
</organism>
<dbReference type="Pfam" id="PF13963">
    <property type="entry name" value="Transpos_assoc"/>
    <property type="match status" value="1"/>
</dbReference>
<keyword evidence="2" id="KW-1185">Reference proteome</keyword>
<protein>
    <submittedName>
        <fullName evidence="3">Uncharacterized protein LOC120254382</fullName>
    </submittedName>
</protein>
<evidence type="ECO:0000313" key="2">
    <source>
        <dbReference type="Proteomes" id="UP001515500"/>
    </source>
</evidence>
<dbReference type="AlphaFoldDB" id="A0AB40AU33"/>
<accession>A0AB40AU33</accession>
<dbReference type="RefSeq" id="XP_039118420.1">
    <property type="nucleotide sequence ID" value="XM_039262486.1"/>
</dbReference>
<proteinExistence type="predicted"/>
<dbReference type="InterPro" id="IPR004242">
    <property type="entry name" value="Transposase_21"/>
</dbReference>
<evidence type="ECO:0000259" key="1">
    <source>
        <dbReference type="Pfam" id="PF13963"/>
    </source>
</evidence>
<reference evidence="3" key="1">
    <citation type="submission" date="2025-08" db="UniProtKB">
        <authorList>
            <consortium name="RefSeq"/>
        </authorList>
    </citation>
    <scope>IDENTIFICATION</scope>
</reference>